<evidence type="ECO:0000313" key="5">
    <source>
        <dbReference type="Proteomes" id="UP001155182"/>
    </source>
</evidence>
<gene>
    <name evidence="4" type="ORF">NF867_07835</name>
</gene>
<dbReference type="Proteomes" id="UP001155182">
    <property type="component" value="Unassembled WGS sequence"/>
</dbReference>
<dbReference type="SUPFAM" id="SSF56300">
    <property type="entry name" value="Metallo-dependent phosphatases"/>
    <property type="match status" value="1"/>
</dbReference>
<name>A0A9X2F945_9SPHI</name>
<dbReference type="InterPro" id="IPR024654">
    <property type="entry name" value="Calcineurin-like_PHP_lpxH"/>
</dbReference>
<evidence type="ECO:0000256" key="1">
    <source>
        <dbReference type="ARBA" id="ARBA00008950"/>
    </source>
</evidence>
<organism evidence="4 5">
    <name type="scientific">Solitalea agri</name>
    <dbReference type="NCBI Taxonomy" id="2953739"/>
    <lineage>
        <taxon>Bacteria</taxon>
        <taxon>Pseudomonadati</taxon>
        <taxon>Bacteroidota</taxon>
        <taxon>Sphingobacteriia</taxon>
        <taxon>Sphingobacteriales</taxon>
        <taxon>Sphingobacteriaceae</taxon>
        <taxon>Solitalea</taxon>
    </lineage>
</organism>
<dbReference type="InterPro" id="IPR053193">
    <property type="entry name" value="MetalloPDE_YfcE-like"/>
</dbReference>
<comment type="similarity">
    <text evidence="1 2">Belongs to the metallophosphoesterase superfamily. YfcE family.</text>
</comment>
<comment type="cofactor">
    <cofactor evidence="2">
        <name>a divalent metal cation</name>
        <dbReference type="ChEBI" id="CHEBI:60240"/>
    </cofactor>
</comment>
<dbReference type="GO" id="GO:0046872">
    <property type="term" value="F:metal ion binding"/>
    <property type="evidence" value="ECO:0007669"/>
    <property type="project" value="UniProtKB-KW"/>
</dbReference>
<evidence type="ECO:0000259" key="3">
    <source>
        <dbReference type="Pfam" id="PF12850"/>
    </source>
</evidence>
<evidence type="ECO:0000313" key="4">
    <source>
        <dbReference type="EMBL" id="MCO4292768.1"/>
    </source>
</evidence>
<dbReference type="Pfam" id="PF12850">
    <property type="entry name" value="Metallophos_2"/>
    <property type="match status" value="1"/>
</dbReference>
<accession>A0A9X2F945</accession>
<dbReference type="NCBIfam" id="TIGR00040">
    <property type="entry name" value="yfcE"/>
    <property type="match status" value="1"/>
</dbReference>
<evidence type="ECO:0000256" key="2">
    <source>
        <dbReference type="RuleBase" id="RU362039"/>
    </source>
</evidence>
<dbReference type="PANTHER" id="PTHR43165">
    <property type="entry name" value="METALLOPHOSPHOESTERASE"/>
    <property type="match status" value="1"/>
</dbReference>
<keyword evidence="5" id="KW-1185">Reference proteome</keyword>
<keyword evidence="2" id="KW-0479">Metal-binding</keyword>
<dbReference type="PANTHER" id="PTHR43165:SF1">
    <property type="entry name" value="PHOSPHODIESTERASE MJ0936"/>
    <property type="match status" value="1"/>
</dbReference>
<dbReference type="InterPro" id="IPR029052">
    <property type="entry name" value="Metallo-depent_PP-like"/>
</dbReference>
<reference evidence="4" key="1">
    <citation type="submission" date="2022-06" db="EMBL/GenBank/DDBJ databases">
        <title>Solitalea sp. MAHUQ-68 isolated from rhizospheric soil.</title>
        <authorList>
            <person name="Huq M.A."/>
        </authorList>
    </citation>
    <scope>NUCLEOTIDE SEQUENCE</scope>
    <source>
        <strain evidence="4">MAHUQ-68</strain>
    </source>
</reference>
<dbReference type="Gene3D" id="3.60.21.10">
    <property type="match status" value="1"/>
</dbReference>
<feature type="domain" description="Calcineurin-like phosphoesterase" evidence="3">
    <location>
        <begin position="1"/>
        <end position="157"/>
    </location>
</feature>
<dbReference type="GO" id="GO:0016787">
    <property type="term" value="F:hydrolase activity"/>
    <property type="evidence" value="ECO:0007669"/>
    <property type="project" value="UniProtKB-UniRule"/>
</dbReference>
<dbReference type="InterPro" id="IPR000979">
    <property type="entry name" value="Phosphodiesterase_MJ0936/Vps29"/>
</dbReference>
<proteinExistence type="inferred from homology"/>
<dbReference type="EC" id="3.1.4.-" evidence="2"/>
<dbReference type="AlphaFoldDB" id="A0A9X2F945"/>
<sequence length="181" mass="20526">MKIAILSDAHDNVWNLTAATQHIQHTDALIFCGDISAPFMLTILAKNYANPIHMVFGNNDGDRFNLMGKANMYDHVTLYGEVMNIELAGKRFYVNHYPEIALEVARGGEFDVICYGHDHEYNIVQHEDYLIINPGTIMGFAPRKMADCDSTFVIYDTVSNRIESFKIISENDEKRVIAYGN</sequence>
<dbReference type="EMBL" id="JAMWYS010000028">
    <property type="protein sequence ID" value="MCO4292768.1"/>
    <property type="molecule type" value="Genomic_DNA"/>
</dbReference>
<comment type="caution">
    <text evidence="4">The sequence shown here is derived from an EMBL/GenBank/DDBJ whole genome shotgun (WGS) entry which is preliminary data.</text>
</comment>
<protein>
    <recommendedName>
        <fullName evidence="2">Phosphoesterase</fullName>
        <ecNumber evidence="2">3.1.4.-</ecNumber>
    </recommendedName>
</protein>
<dbReference type="RefSeq" id="WP_252587260.1">
    <property type="nucleotide sequence ID" value="NZ_JAMWYS010000028.1"/>
</dbReference>